<keyword evidence="9" id="KW-1185">Reference proteome</keyword>
<evidence type="ECO:0000256" key="6">
    <source>
        <dbReference type="SAM" id="MobiDB-lite"/>
    </source>
</evidence>
<dbReference type="InterPro" id="IPR037447">
    <property type="entry name" value="Ribosomal_eS10"/>
</dbReference>
<feature type="compositionally biased region" description="Basic and acidic residues" evidence="6">
    <location>
        <begin position="96"/>
        <end position="105"/>
    </location>
</feature>
<proteinExistence type="inferred from homology"/>
<organism evidence="8 9">
    <name type="scientific">Tritrichomonas foetus</name>
    <dbReference type="NCBI Taxonomy" id="1144522"/>
    <lineage>
        <taxon>Eukaryota</taxon>
        <taxon>Metamonada</taxon>
        <taxon>Parabasalia</taxon>
        <taxon>Tritrichomonadida</taxon>
        <taxon>Tritrichomonadidae</taxon>
        <taxon>Tritrichomonas</taxon>
    </lineage>
</organism>
<dbReference type="Pfam" id="PF03501">
    <property type="entry name" value="S10_plectin"/>
    <property type="match status" value="1"/>
</dbReference>
<gene>
    <name evidence="8" type="ORF">TRFO_20315</name>
</gene>
<dbReference type="InterPro" id="IPR005326">
    <property type="entry name" value="Plectin_eS10_N"/>
</dbReference>
<evidence type="ECO:0000256" key="5">
    <source>
        <dbReference type="ARBA" id="ARBA00023274"/>
    </source>
</evidence>
<dbReference type="Proteomes" id="UP000179807">
    <property type="component" value="Unassembled WGS sequence"/>
</dbReference>
<evidence type="ECO:0000259" key="7">
    <source>
        <dbReference type="Pfam" id="PF03501"/>
    </source>
</evidence>
<evidence type="ECO:0000256" key="4">
    <source>
        <dbReference type="ARBA" id="ARBA00022980"/>
    </source>
</evidence>
<dbReference type="EMBL" id="MLAK01000612">
    <property type="protein sequence ID" value="OHT10430.1"/>
    <property type="molecule type" value="Genomic_DNA"/>
</dbReference>
<feature type="domain" description="Plectin/eS10 N-terminal" evidence="7">
    <location>
        <begin position="2"/>
        <end position="89"/>
    </location>
</feature>
<reference evidence="8" key="1">
    <citation type="submission" date="2016-10" db="EMBL/GenBank/DDBJ databases">
        <authorList>
            <person name="Benchimol M."/>
            <person name="Almeida L.G."/>
            <person name="Vasconcelos A.T."/>
            <person name="Perreira-Neves A."/>
            <person name="Rosa I.A."/>
            <person name="Tasca T."/>
            <person name="Bogo M.R."/>
            <person name="de Souza W."/>
        </authorList>
    </citation>
    <scope>NUCLEOTIDE SEQUENCE [LARGE SCALE GENOMIC DNA]</scope>
    <source>
        <strain evidence="8">K</strain>
    </source>
</reference>
<protein>
    <submittedName>
        <fullName evidence="8">Plectin/S10 domain containing protein</fullName>
    </submittedName>
</protein>
<dbReference type="OrthoDB" id="5211809at2759"/>
<feature type="compositionally biased region" description="Low complexity" evidence="6">
    <location>
        <begin position="139"/>
        <end position="153"/>
    </location>
</feature>
<comment type="subcellular location">
    <subcellularLocation>
        <location evidence="1">Cytoplasm</location>
    </subcellularLocation>
</comment>
<feature type="region of interest" description="Disordered" evidence="6">
    <location>
        <begin position="96"/>
        <end position="153"/>
    </location>
</feature>
<name>A0A1J4KL49_9EUKA</name>
<dbReference type="RefSeq" id="XP_068363566.1">
    <property type="nucleotide sequence ID" value="XM_068501328.1"/>
</dbReference>
<dbReference type="VEuPathDB" id="TrichDB:TRFO_20315"/>
<accession>A0A1J4KL49</accession>
<dbReference type="GO" id="GO:0022627">
    <property type="term" value="C:cytosolic small ribosomal subunit"/>
    <property type="evidence" value="ECO:0007669"/>
    <property type="project" value="TreeGrafter"/>
</dbReference>
<evidence type="ECO:0000256" key="1">
    <source>
        <dbReference type="ARBA" id="ARBA00004496"/>
    </source>
</evidence>
<sequence length="153" mass="16864">MPAPVRRRILQYLFENGVLVVSDNQSGTHEELDCLNIYAFQIGRSLTNKGFCKKQYAWSHAYFTLNDKGIEYLRGYFGLPANAAPATLAPRQAELLEKDRREGRFGGRGGNRRGGRGFGGRPDGRGSFRGGRGRRQQQEGAEAAEAPAAEATD</sequence>
<comment type="similarity">
    <text evidence="2">Belongs to the eukaryotic ribosomal protein eS10 family.</text>
</comment>
<dbReference type="GO" id="GO:0003735">
    <property type="term" value="F:structural constituent of ribosome"/>
    <property type="evidence" value="ECO:0007669"/>
    <property type="project" value="TreeGrafter"/>
</dbReference>
<evidence type="ECO:0000256" key="2">
    <source>
        <dbReference type="ARBA" id="ARBA00007278"/>
    </source>
</evidence>
<dbReference type="Gene3D" id="1.10.10.10">
    <property type="entry name" value="Winged helix-like DNA-binding domain superfamily/Winged helix DNA-binding domain"/>
    <property type="match status" value="1"/>
</dbReference>
<keyword evidence="4" id="KW-0689">Ribosomal protein</keyword>
<dbReference type="PANTHER" id="PTHR12146">
    <property type="entry name" value="40S RIBOSOMAL PROTEIN S10"/>
    <property type="match status" value="1"/>
</dbReference>
<evidence type="ECO:0000256" key="3">
    <source>
        <dbReference type="ARBA" id="ARBA00022490"/>
    </source>
</evidence>
<dbReference type="PANTHER" id="PTHR12146:SF0">
    <property type="entry name" value="RIBOSOMAL PROTEIN S10"/>
    <property type="match status" value="1"/>
</dbReference>
<evidence type="ECO:0000313" key="8">
    <source>
        <dbReference type="EMBL" id="OHT10430.1"/>
    </source>
</evidence>
<dbReference type="GeneID" id="94836032"/>
<dbReference type="GO" id="GO:0003723">
    <property type="term" value="F:RNA binding"/>
    <property type="evidence" value="ECO:0007669"/>
    <property type="project" value="TreeGrafter"/>
</dbReference>
<keyword evidence="3" id="KW-0963">Cytoplasm</keyword>
<dbReference type="AlphaFoldDB" id="A0A1J4KL49"/>
<evidence type="ECO:0000313" key="9">
    <source>
        <dbReference type="Proteomes" id="UP000179807"/>
    </source>
</evidence>
<keyword evidence="5" id="KW-0687">Ribonucleoprotein</keyword>
<comment type="caution">
    <text evidence="8">The sequence shown here is derived from an EMBL/GenBank/DDBJ whole genome shotgun (WGS) entry which is preliminary data.</text>
</comment>
<dbReference type="InterPro" id="IPR036388">
    <property type="entry name" value="WH-like_DNA-bd_sf"/>
</dbReference>